<organism evidence="2 3">
    <name type="scientific">Pedobacter kyungheensis</name>
    <dbReference type="NCBI Taxonomy" id="1069985"/>
    <lineage>
        <taxon>Bacteria</taxon>
        <taxon>Pseudomonadati</taxon>
        <taxon>Bacteroidota</taxon>
        <taxon>Sphingobacteriia</taxon>
        <taxon>Sphingobacteriales</taxon>
        <taxon>Sphingobacteriaceae</taxon>
        <taxon>Pedobacter</taxon>
    </lineage>
</organism>
<name>A0A0C1FV74_9SPHI</name>
<feature type="transmembrane region" description="Helical" evidence="1">
    <location>
        <begin position="120"/>
        <end position="139"/>
    </location>
</feature>
<dbReference type="RefSeq" id="WP_082018672.1">
    <property type="nucleotide sequence ID" value="NZ_JSYN01000027.1"/>
</dbReference>
<dbReference type="Pfam" id="PF14126">
    <property type="entry name" value="DUF4293"/>
    <property type="match status" value="1"/>
</dbReference>
<keyword evidence="1" id="KW-1133">Transmembrane helix</keyword>
<dbReference type="AlphaFoldDB" id="A0A0C1FV74"/>
<accession>A0A0C1FV74</accession>
<evidence type="ECO:0008006" key="4">
    <source>
        <dbReference type="Google" id="ProtNLM"/>
    </source>
</evidence>
<keyword evidence="3" id="KW-1185">Reference proteome</keyword>
<evidence type="ECO:0000313" key="3">
    <source>
        <dbReference type="Proteomes" id="UP000031246"/>
    </source>
</evidence>
<sequence>MFQRAQTIWLSLASIILVAMFFFPIVIIQEPHSFYCNIFSVTGIERHGCFSSTFSSSYIFLTIYIAIVLLSFISIFNFKNRNRQKWIAIISILLIFVFIILCCINISQLPGNLIDVYVGVGSYLLAFAIIFIILTILGINKDERLIRSAERLR</sequence>
<feature type="transmembrane region" description="Helical" evidence="1">
    <location>
        <begin position="7"/>
        <end position="28"/>
    </location>
</feature>
<dbReference type="EMBL" id="JSYN01000027">
    <property type="protein sequence ID" value="KIA91754.1"/>
    <property type="molecule type" value="Genomic_DNA"/>
</dbReference>
<proteinExistence type="predicted"/>
<keyword evidence="1" id="KW-0812">Transmembrane</keyword>
<evidence type="ECO:0000256" key="1">
    <source>
        <dbReference type="SAM" id="Phobius"/>
    </source>
</evidence>
<comment type="caution">
    <text evidence="2">The sequence shown here is derived from an EMBL/GenBank/DDBJ whole genome shotgun (WGS) entry which is preliminary data.</text>
</comment>
<keyword evidence="1" id="KW-0472">Membrane</keyword>
<feature type="transmembrane region" description="Helical" evidence="1">
    <location>
        <begin position="86"/>
        <end position="108"/>
    </location>
</feature>
<dbReference type="InterPro" id="IPR025635">
    <property type="entry name" value="DUF4293"/>
</dbReference>
<gene>
    <name evidence="2" type="ORF">OC25_20630</name>
</gene>
<feature type="transmembrane region" description="Helical" evidence="1">
    <location>
        <begin position="58"/>
        <end position="79"/>
    </location>
</feature>
<evidence type="ECO:0000313" key="2">
    <source>
        <dbReference type="EMBL" id="KIA91754.1"/>
    </source>
</evidence>
<protein>
    <recommendedName>
        <fullName evidence="4">DUF4293 family protein</fullName>
    </recommendedName>
</protein>
<reference evidence="2 3" key="1">
    <citation type="submission" date="2014-10" db="EMBL/GenBank/DDBJ databases">
        <title>Pedobacter Kyungheensis.</title>
        <authorList>
            <person name="Anderson B.M."/>
            <person name="Newman J.D."/>
        </authorList>
    </citation>
    <scope>NUCLEOTIDE SEQUENCE [LARGE SCALE GENOMIC DNA]</scope>
    <source>
        <strain evidence="2 3">KACC 16221</strain>
    </source>
</reference>
<dbReference type="OrthoDB" id="594989at2"/>
<dbReference type="Proteomes" id="UP000031246">
    <property type="component" value="Unassembled WGS sequence"/>
</dbReference>